<protein>
    <submittedName>
        <fullName evidence="5">GntR family transcriptional regulator</fullName>
    </submittedName>
</protein>
<dbReference type="InterPro" id="IPR036390">
    <property type="entry name" value="WH_DNA-bd_sf"/>
</dbReference>
<dbReference type="PANTHER" id="PTHR38445:SF7">
    <property type="entry name" value="GNTR-FAMILY TRANSCRIPTIONAL REGULATOR"/>
    <property type="match status" value="1"/>
</dbReference>
<dbReference type="PANTHER" id="PTHR38445">
    <property type="entry name" value="HTH-TYPE TRANSCRIPTIONAL REPRESSOR YTRA"/>
    <property type="match status" value="1"/>
</dbReference>
<dbReference type="Pfam" id="PF00392">
    <property type="entry name" value="GntR"/>
    <property type="match status" value="1"/>
</dbReference>
<evidence type="ECO:0000256" key="3">
    <source>
        <dbReference type="ARBA" id="ARBA00023163"/>
    </source>
</evidence>
<dbReference type="InterPro" id="IPR000524">
    <property type="entry name" value="Tscrpt_reg_HTH_GntR"/>
</dbReference>
<keyword evidence="3" id="KW-0804">Transcription</keyword>
<dbReference type="EMBL" id="RKHL01000001">
    <property type="protein sequence ID" value="ROR83014.1"/>
    <property type="molecule type" value="Genomic_DNA"/>
</dbReference>
<name>A0A3N2C6U5_9MICO</name>
<dbReference type="AlphaFoldDB" id="A0A3N2C6U5"/>
<gene>
    <name evidence="5" type="ORF">EDD42_3116</name>
</gene>
<accession>A0A3N2C6U5</accession>
<keyword evidence="6" id="KW-1185">Reference proteome</keyword>
<evidence type="ECO:0000256" key="2">
    <source>
        <dbReference type="ARBA" id="ARBA00023125"/>
    </source>
</evidence>
<dbReference type="InterPro" id="IPR036388">
    <property type="entry name" value="WH-like_DNA-bd_sf"/>
</dbReference>
<proteinExistence type="predicted"/>
<dbReference type="RefSeq" id="WP_085513888.1">
    <property type="nucleotide sequence ID" value="NZ_FXAP01000006.1"/>
</dbReference>
<keyword evidence="2" id="KW-0238">DNA-binding</keyword>
<evidence type="ECO:0000259" key="4">
    <source>
        <dbReference type="PROSITE" id="PS50949"/>
    </source>
</evidence>
<evidence type="ECO:0000256" key="1">
    <source>
        <dbReference type="ARBA" id="ARBA00023015"/>
    </source>
</evidence>
<feature type="domain" description="HTH gntR-type" evidence="4">
    <location>
        <begin position="11"/>
        <end position="79"/>
    </location>
</feature>
<dbReference type="Proteomes" id="UP000266915">
    <property type="component" value="Unassembled WGS sequence"/>
</dbReference>
<sequence>MLFRVDPTSAVSLAEQIAVQVRSGIATRALAPGERLPPARDLARALQINMHTVLRAYGELRDDGLIGMRQGRGAWVNQDAAPGLVRINELVDQLVTEARKFGISPTDLSRMIERT</sequence>
<evidence type="ECO:0000313" key="6">
    <source>
        <dbReference type="Proteomes" id="UP000266915"/>
    </source>
</evidence>
<organism evidence="5 6">
    <name type="scientific">Plantibacter flavus</name>
    <dbReference type="NCBI Taxonomy" id="150123"/>
    <lineage>
        <taxon>Bacteria</taxon>
        <taxon>Bacillati</taxon>
        <taxon>Actinomycetota</taxon>
        <taxon>Actinomycetes</taxon>
        <taxon>Micrococcales</taxon>
        <taxon>Microbacteriaceae</taxon>
        <taxon>Plantibacter</taxon>
    </lineage>
</organism>
<evidence type="ECO:0000313" key="5">
    <source>
        <dbReference type="EMBL" id="ROR83014.1"/>
    </source>
</evidence>
<reference evidence="5 6" key="1">
    <citation type="submission" date="2018-11" db="EMBL/GenBank/DDBJ databases">
        <title>Sequencing the genomes of 1000 actinobacteria strains.</title>
        <authorList>
            <person name="Klenk H.-P."/>
        </authorList>
    </citation>
    <scope>NUCLEOTIDE SEQUENCE [LARGE SCALE GENOMIC DNA]</scope>
    <source>
        <strain evidence="5 6">DSM 14012</strain>
    </source>
</reference>
<keyword evidence="1" id="KW-0805">Transcription regulation</keyword>
<dbReference type="PROSITE" id="PS50949">
    <property type="entry name" value="HTH_GNTR"/>
    <property type="match status" value="1"/>
</dbReference>
<comment type="caution">
    <text evidence="5">The sequence shown here is derived from an EMBL/GenBank/DDBJ whole genome shotgun (WGS) entry which is preliminary data.</text>
</comment>
<dbReference type="SMART" id="SM00345">
    <property type="entry name" value="HTH_GNTR"/>
    <property type="match status" value="1"/>
</dbReference>
<dbReference type="GO" id="GO:0003677">
    <property type="term" value="F:DNA binding"/>
    <property type="evidence" value="ECO:0007669"/>
    <property type="project" value="UniProtKB-KW"/>
</dbReference>
<dbReference type="CDD" id="cd07377">
    <property type="entry name" value="WHTH_GntR"/>
    <property type="match status" value="1"/>
</dbReference>
<dbReference type="SUPFAM" id="SSF46785">
    <property type="entry name" value="Winged helix' DNA-binding domain"/>
    <property type="match status" value="1"/>
</dbReference>
<dbReference type="Gene3D" id="1.10.10.10">
    <property type="entry name" value="Winged helix-like DNA-binding domain superfamily/Winged helix DNA-binding domain"/>
    <property type="match status" value="1"/>
</dbReference>
<dbReference type="GO" id="GO:0003700">
    <property type="term" value="F:DNA-binding transcription factor activity"/>
    <property type="evidence" value="ECO:0007669"/>
    <property type="project" value="InterPro"/>
</dbReference>